<organism evidence="2 3">
    <name type="scientific">Candidatus Kaiserbacteria bacterium RIFCSPHIGHO2_01_FULL_54_36b</name>
    <dbReference type="NCBI Taxonomy" id="1798483"/>
    <lineage>
        <taxon>Bacteria</taxon>
        <taxon>Candidatus Kaiseribacteriota</taxon>
    </lineage>
</organism>
<reference evidence="2 3" key="1">
    <citation type="journal article" date="2016" name="Nat. Commun.">
        <title>Thousands of microbial genomes shed light on interconnected biogeochemical processes in an aquifer system.</title>
        <authorList>
            <person name="Anantharaman K."/>
            <person name="Brown C.T."/>
            <person name="Hug L.A."/>
            <person name="Sharon I."/>
            <person name="Castelle C.J."/>
            <person name="Probst A.J."/>
            <person name="Thomas B.C."/>
            <person name="Singh A."/>
            <person name="Wilkins M.J."/>
            <person name="Karaoz U."/>
            <person name="Brodie E.L."/>
            <person name="Williams K.H."/>
            <person name="Hubbard S.S."/>
            <person name="Banfield J.F."/>
        </authorList>
    </citation>
    <scope>NUCLEOTIDE SEQUENCE [LARGE SCALE GENOMIC DNA]</scope>
</reference>
<comment type="caution">
    <text evidence="2">The sequence shown here is derived from an EMBL/GenBank/DDBJ whole genome shotgun (WGS) entry which is preliminary data.</text>
</comment>
<protein>
    <submittedName>
        <fullName evidence="2">Uncharacterized protein</fullName>
    </submittedName>
</protein>
<name>A0A1F6CMP0_9BACT</name>
<dbReference type="Proteomes" id="UP000176445">
    <property type="component" value="Unassembled WGS sequence"/>
</dbReference>
<dbReference type="EMBL" id="MFKW01000053">
    <property type="protein sequence ID" value="OGG50261.1"/>
    <property type="molecule type" value="Genomic_DNA"/>
</dbReference>
<proteinExistence type="predicted"/>
<gene>
    <name evidence="2" type="ORF">A2704_01370</name>
</gene>
<evidence type="ECO:0000256" key="1">
    <source>
        <dbReference type="SAM" id="MobiDB-lite"/>
    </source>
</evidence>
<sequence length="72" mass="7598">MAKKAKGGYFVAGAEKADAAKTTAKTAAPKGADPGQDSSSAQASEPERREVTFDELEKIARRGPYRPDGWAT</sequence>
<evidence type="ECO:0000313" key="2">
    <source>
        <dbReference type="EMBL" id="OGG50261.1"/>
    </source>
</evidence>
<dbReference type="AlphaFoldDB" id="A0A1F6CMP0"/>
<accession>A0A1F6CMP0</accession>
<evidence type="ECO:0000313" key="3">
    <source>
        <dbReference type="Proteomes" id="UP000176445"/>
    </source>
</evidence>
<feature type="region of interest" description="Disordered" evidence="1">
    <location>
        <begin position="1"/>
        <end position="72"/>
    </location>
</feature>
<feature type="compositionally biased region" description="Low complexity" evidence="1">
    <location>
        <begin position="20"/>
        <end position="35"/>
    </location>
</feature>
<feature type="compositionally biased region" description="Basic and acidic residues" evidence="1">
    <location>
        <begin position="45"/>
        <end position="60"/>
    </location>
</feature>